<evidence type="ECO:0000313" key="3">
    <source>
        <dbReference type="EMBL" id="CAA7263561.1"/>
    </source>
</evidence>
<feature type="region of interest" description="Disordered" evidence="2">
    <location>
        <begin position="1"/>
        <end position="28"/>
    </location>
</feature>
<reference evidence="3 4" key="1">
    <citation type="submission" date="2020-01" db="EMBL/GenBank/DDBJ databases">
        <authorList>
            <person name="Gupta K D."/>
        </authorList>
    </citation>
    <scope>NUCLEOTIDE SEQUENCE [LARGE SCALE GENOMIC DNA]</scope>
</reference>
<evidence type="ECO:0000313" key="4">
    <source>
        <dbReference type="Proteomes" id="UP000467700"/>
    </source>
</evidence>
<dbReference type="OrthoDB" id="10359201at2759"/>
<gene>
    <name evidence="3" type="ORF">AAE3_LOCUS5906</name>
</gene>
<evidence type="ECO:0000256" key="2">
    <source>
        <dbReference type="SAM" id="MobiDB-lite"/>
    </source>
</evidence>
<feature type="coiled-coil region" evidence="1">
    <location>
        <begin position="316"/>
        <end position="343"/>
    </location>
</feature>
<dbReference type="EMBL" id="CACVBS010000040">
    <property type="protein sequence ID" value="CAA7263561.1"/>
    <property type="molecule type" value="Genomic_DNA"/>
</dbReference>
<sequence>MDPSYSKSRDTPSDTVPPKAKRKHERGATWNIRFQASLHTVPPQPTLPANTYGGLGALSRVEDVNGTPGAQTQDSRSLFLHLKVLVQHCQLVADQGLSRLQEEQRSTSHLRLQAELQRVQDDLSAAMKGWAADKQAIMKFQGELLEARCLAQHESQQSMDLKKLLEAQQSELCERVEQHAKEVERGVALQEQLKTAQIAVAEMEIHLSEARREAERDQVSLSSLRKELTRSEAAHEETSNNLKFLYRNSLADSIQNTALRKTVESRAMELEHLQNVQGQEQTQNKARVVQLQKDLDALKAVESESKRKYAKRRKQVLQLQKTQKAFEQRISELEQRAVVSERQLTMFHFGINLLHSYLLIFLKEQETPRIPPNKKRKRGEHDLWDVQVAVKALLDKCEDHVNSIRDQFDFYEEEDLVGTCPMCHEEHG</sequence>
<keyword evidence="4" id="KW-1185">Reference proteome</keyword>
<accession>A0A8S0VZF4</accession>
<keyword evidence="1" id="KW-0175">Coiled coil</keyword>
<comment type="caution">
    <text evidence="3">The sequence shown here is derived from an EMBL/GenBank/DDBJ whole genome shotgun (WGS) entry which is preliminary data.</text>
</comment>
<protein>
    <submittedName>
        <fullName evidence="3">Uncharacterized protein</fullName>
    </submittedName>
</protein>
<dbReference type="AlphaFoldDB" id="A0A8S0VZF4"/>
<evidence type="ECO:0000256" key="1">
    <source>
        <dbReference type="SAM" id="Coils"/>
    </source>
</evidence>
<name>A0A8S0VZF4_CYCAE</name>
<proteinExistence type="predicted"/>
<dbReference type="Proteomes" id="UP000467700">
    <property type="component" value="Unassembled WGS sequence"/>
</dbReference>
<feature type="coiled-coil region" evidence="1">
    <location>
        <begin position="162"/>
        <end position="241"/>
    </location>
</feature>
<organism evidence="3 4">
    <name type="scientific">Cyclocybe aegerita</name>
    <name type="common">Black poplar mushroom</name>
    <name type="synonym">Agrocybe aegerita</name>
    <dbReference type="NCBI Taxonomy" id="1973307"/>
    <lineage>
        <taxon>Eukaryota</taxon>
        <taxon>Fungi</taxon>
        <taxon>Dikarya</taxon>
        <taxon>Basidiomycota</taxon>
        <taxon>Agaricomycotina</taxon>
        <taxon>Agaricomycetes</taxon>
        <taxon>Agaricomycetidae</taxon>
        <taxon>Agaricales</taxon>
        <taxon>Agaricineae</taxon>
        <taxon>Bolbitiaceae</taxon>
        <taxon>Cyclocybe</taxon>
    </lineage>
</organism>